<keyword evidence="1" id="KW-0472">Membrane</keyword>
<gene>
    <name evidence="2" type="ORF">B0682_04275</name>
</gene>
<keyword evidence="1" id="KW-0812">Transmembrane</keyword>
<dbReference type="STRING" id="90241.B0682_04275"/>
<comment type="caution">
    <text evidence="2">The sequence shown here is derived from an EMBL/GenBank/DDBJ whole genome shotgun (WGS) entry which is preliminary data.</text>
</comment>
<dbReference type="EMBL" id="MUYT01000004">
    <property type="protein sequence ID" value="OOS21830.1"/>
    <property type="molecule type" value="Genomic_DNA"/>
</dbReference>
<reference evidence="2 3" key="1">
    <citation type="submission" date="2017-02" db="EMBL/GenBank/DDBJ databases">
        <title>Draft genome sequence of Moraxella lincolnii CCUG 9405T type strain.</title>
        <authorList>
            <person name="Salva-Serra F."/>
            <person name="Engstrom-Jakobsson H."/>
            <person name="Thorell K."/>
            <person name="Jaen-Luchoro D."/>
            <person name="Gonzales-Siles L."/>
            <person name="Karlsson R."/>
            <person name="Yazdan S."/>
            <person name="Boulund F."/>
            <person name="Johnning A."/>
            <person name="Engstrand L."/>
            <person name="Kristiansson E."/>
            <person name="Moore E."/>
        </authorList>
    </citation>
    <scope>NUCLEOTIDE SEQUENCE [LARGE SCALE GENOMIC DNA]</scope>
    <source>
        <strain evidence="2 3">CCUG 9405</strain>
    </source>
</reference>
<dbReference type="AlphaFoldDB" id="A0A1T0CHL1"/>
<dbReference type="Proteomes" id="UP000191094">
    <property type="component" value="Unassembled WGS sequence"/>
</dbReference>
<feature type="transmembrane region" description="Helical" evidence="1">
    <location>
        <begin position="20"/>
        <end position="44"/>
    </location>
</feature>
<protein>
    <submittedName>
        <fullName evidence="2">Uncharacterized protein</fullName>
    </submittedName>
</protein>
<sequence>MIFLSFDKLKTAFFVMRFLFNGLFFMVLTRVVLTLVFAPLLTIIEPFIDEQRYEHEQNWI</sequence>
<organism evidence="2 3">
    <name type="scientific">Lwoffella lincolnii</name>
    <dbReference type="NCBI Taxonomy" id="90241"/>
    <lineage>
        <taxon>Bacteria</taxon>
        <taxon>Pseudomonadati</taxon>
        <taxon>Pseudomonadota</taxon>
        <taxon>Gammaproteobacteria</taxon>
        <taxon>Moraxellales</taxon>
        <taxon>Moraxellaceae</taxon>
        <taxon>Lwoffella</taxon>
    </lineage>
</organism>
<keyword evidence="1" id="KW-1133">Transmembrane helix</keyword>
<evidence type="ECO:0000313" key="3">
    <source>
        <dbReference type="Proteomes" id="UP000191094"/>
    </source>
</evidence>
<evidence type="ECO:0000313" key="2">
    <source>
        <dbReference type="EMBL" id="OOS21830.1"/>
    </source>
</evidence>
<evidence type="ECO:0000256" key="1">
    <source>
        <dbReference type="SAM" id="Phobius"/>
    </source>
</evidence>
<name>A0A1T0CHL1_9GAMM</name>
<keyword evidence="3" id="KW-1185">Reference proteome</keyword>
<proteinExistence type="predicted"/>
<accession>A0A1T0CHL1</accession>